<evidence type="ECO:0000313" key="1">
    <source>
        <dbReference type="EMBL" id="SPT70092.1"/>
    </source>
</evidence>
<gene>
    <name evidence="1" type="primary">hicB_2</name>
    <name evidence="1" type="ORF">NCTC13093_01497</name>
</gene>
<name>A0A2X0WUB0_9GAMM</name>
<dbReference type="InterPro" id="IPR010982">
    <property type="entry name" value="Lambda_DNA-bd_dom_sf"/>
</dbReference>
<sequence>MNINDYLIYGFKFEQEDLGFSVLPGEELHYGATQGDSYDEAYDMAQWFVRDVADSRFRDMEFMPKALPLTEGMVAVNIGVDSALKIMLRNVMVETRTKQVKLAKLMNIKPQAVTNILTFDKGTKIETLYHAFAVMGKPLQIGC</sequence>
<dbReference type="RefSeq" id="WP_113744204.1">
    <property type="nucleotide sequence ID" value="NZ_UAPV01000001.1"/>
</dbReference>
<evidence type="ECO:0000313" key="2">
    <source>
        <dbReference type="Proteomes" id="UP000250086"/>
    </source>
</evidence>
<reference evidence="1 2" key="1">
    <citation type="submission" date="2018-06" db="EMBL/GenBank/DDBJ databases">
        <authorList>
            <consortium name="Pathogen Informatics"/>
            <person name="Doyle S."/>
        </authorList>
    </citation>
    <scope>NUCLEOTIDE SEQUENCE [LARGE SCALE GENOMIC DNA]</scope>
    <source>
        <strain evidence="1 2">NCTC13093</strain>
    </source>
</reference>
<accession>A0A2X0WUB0</accession>
<dbReference type="Proteomes" id="UP000250086">
    <property type="component" value="Unassembled WGS sequence"/>
</dbReference>
<dbReference type="EMBL" id="UAPV01000001">
    <property type="protein sequence ID" value="SPT70092.1"/>
    <property type="molecule type" value="Genomic_DNA"/>
</dbReference>
<dbReference type="SUPFAM" id="SSF47413">
    <property type="entry name" value="lambda repressor-like DNA-binding domains"/>
    <property type="match status" value="1"/>
</dbReference>
<organism evidence="1 2">
    <name type="scientific">Anaerobiospirillum thomasii</name>
    <dbReference type="NCBI Taxonomy" id="179995"/>
    <lineage>
        <taxon>Bacteria</taxon>
        <taxon>Pseudomonadati</taxon>
        <taxon>Pseudomonadota</taxon>
        <taxon>Gammaproteobacteria</taxon>
        <taxon>Aeromonadales</taxon>
        <taxon>Succinivibrionaceae</taxon>
        <taxon>Anaerobiospirillum</taxon>
    </lineage>
</organism>
<dbReference type="AlphaFoldDB" id="A0A2X0WUB0"/>
<protein>
    <submittedName>
        <fullName evidence="1">Antitoxin HicB</fullName>
    </submittedName>
</protein>
<proteinExistence type="predicted"/>
<keyword evidence="2" id="KW-1185">Reference proteome</keyword>
<dbReference type="GO" id="GO:0003677">
    <property type="term" value="F:DNA binding"/>
    <property type="evidence" value="ECO:0007669"/>
    <property type="project" value="InterPro"/>
</dbReference>